<evidence type="ECO:0000256" key="1">
    <source>
        <dbReference type="SAM" id="MobiDB-lite"/>
    </source>
</evidence>
<evidence type="ECO:0000313" key="2">
    <source>
        <dbReference type="EnsemblPlants" id="OPUNC04G20760.1"/>
    </source>
</evidence>
<dbReference type="EnsemblPlants" id="OPUNC04G20760.1">
    <property type="protein sequence ID" value="OPUNC04G20760.1"/>
    <property type="gene ID" value="OPUNC04G20760"/>
</dbReference>
<sequence length="89" mass="10312">MSFGVGHGLRRTRPPATSPDVPTWDVGRGWWDHLRRGLGARLLIPRKYHLIRGRNHLIPNKYHPILRNAMGLGVEVEVYTFIFNPRLAY</sequence>
<reference evidence="2" key="1">
    <citation type="submission" date="2015-04" db="UniProtKB">
        <authorList>
            <consortium name="EnsemblPlants"/>
        </authorList>
    </citation>
    <scope>IDENTIFICATION</scope>
</reference>
<evidence type="ECO:0000313" key="3">
    <source>
        <dbReference type="Proteomes" id="UP000026962"/>
    </source>
</evidence>
<dbReference type="Proteomes" id="UP000026962">
    <property type="component" value="Chromosome 4"/>
</dbReference>
<dbReference type="HOGENOM" id="CLU_2458648_0_0_1"/>
<dbReference type="Gramene" id="OPUNC04G20760.1">
    <property type="protein sequence ID" value="OPUNC04G20760.1"/>
    <property type="gene ID" value="OPUNC04G20760"/>
</dbReference>
<reference evidence="2" key="2">
    <citation type="submission" date="2018-05" db="EMBL/GenBank/DDBJ databases">
        <title>OpunRS2 (Oryza punctata Reference Sequence Version 2).</title>
        <authorList>
            <person name="Zhang J."/>
            <person name="Kudrna D."/>
            <person name="Lee S."/>
            <person name="Talag J."/>
            <person name="Welchert J."/>
            <person name="Wing R.A."/>
        </authorList>
    </citation>
    <scope>NUCLEOTIDE SEQUENCE [LARGE SCALE GENOMIC DNA]</scope>
</reference>
<proteinExistence type="predicted"/>
<accession>A0A0E0KUG1</accession>
<keyword evidence="3" id="KW-1185">Reference proteome</keyword>
<protein>
    <submittedName>
        <fullName evidence="2">Uncharacterized protein</fullName>
    </submittedName>
</protein>
<dbReference type="AlphaFoldDB" id="A0A0E0KUG1"/>
<feature type="region of interest" description="Disordered" evidence="1">
    <location>
        <begin position="1"/>
        <end position="20"/>
    </location>
</feature>
<name>A0A0E0KUG1_ORYPU</name>
<organism evidence="2">
    <name type="scientific">Oryza punctata</name>
    <name type="common">Red rice</name>
    <dbReference type="NCBI Taxonomy" id="4537"/>
    <lineage>
        <taxon>Eukaryota</taxon>
        <taxon>Viridiplantae</taxon>
        <taxon>Streptophyta</taxon>
        <taxon>Embryophyta</taxon>
        <taxon>Tracheophyta</taxon>
        <taxon>Spermatophyta</taxon>
        <taxon>Magnoliopsida</taxon>
        <taxon>Liliopsida</taxon>
        <taxon>Poales</taxon>
        <taxon>Poaceae</taxon>
        <taxon>BOP clade</taxon>
        <taxon>Oryzoideae</taxon>
        <taxon>Oryzeae</taxon>
        <taxon>Oryzinae</taxon>
        <taxon>Oryza</taxon>
    </lineage>
</organism>